<dbReference type="Gene3D" id="3.40.50.720">
    <property type="entry name" value="NAD(P)-binding Rossmann-like Domain"/>
    <property type="match status" value="1"/>
</dbReference>
<reference evidence="3" key="1">
    <citation type="journal article" date="2019" name="Int. J. Syst. Evol. Microbiol.">
        <title>The Global Catalogue of Microorganisms (GCM) 10K type strain sequencing project: providing services to taxonomists for standard genome sequencing and annotation.</title>
        <authorList>
            <consortium name="The Broad Institute Genomics Platform"/>
            <consortium name="The Broad Institute Genome Sequencing Center for Infectious Disease"/>
            <person name="Wu L."/>
            <person name="Ma J."/>
        </authorList>
    </citation>
    <scope>NUCLEOTIDE SEQUENCE [LARGE SCALE GENOMIC DNA]</scope>
    <source>
        <strain evidence="3">CCUG 39402</strain>
    </source>
</reference>
<evidence type="ECO:0000313" key="3">
    <source>
        <dbReference type="Proteomes" id="UP001596270"/>
    </source>
</evidence>
<comment type="caution">
    <text evidence="2">The sequence shown here is derived from an EMBL/GenBank/DDBJ whole genome shotgun (WGS) entry which is preliminary data.</text>
</comment>
<evidence type="ECO:0000256" key="1">
    <source>
        <dbReference type="SAM" id="MobiDB-lite"/>
    </source>
</evidence>
<organism evidence="2 3">
    <name type="scientific">Polaromonas aquatica</name>
    <dbReference type="NCBI Taxonomy" id="332657"/>
    <lineage>
        <taxon>Bacteria</taxon>
        <taxon>Pseudomonadati</taxon>
        <taxon>Pseudomonadota</taxon>
        <taxon>Betaproteobacteria</taxon>
        <taxon>Burkholderiales</taxon>
        <taxon>Comamonadaceae</taxon>
        <taxon>Polaromonas</taxon>
    </lineage>
</organism>
<name>A0ABW1U6R2_9BURK</name>
<dbReference type="InterPro" id="IPR036291">
    <property type="entry name" value="NAD(P)-bd_dom_sf"/>
</dbReference>
<evidence type="ECO:0008006" key="4">
    <source>
        <dbReference type="Google" id="ProtNLM"/>
    </source>
</evidence>
<accession>A0ABW1U6R2</accession>
<dbReference type="EMBL" id="JBHSRS010000084">
    <property type="protein sequence ID" value="MFC6284848.1"/>
    <property type="molecule type" value="Genomic_DNA"/>
</dbReference>
<dbReference type="Proteomes" id="UP001596270">
    <property type="component" value="Unassembled WGS sequence"/>
</dbReference>
<proteinExistence type="predicted"/>
<feature type="region of interest" description="Disordered" evidence="1">
    <location>
        <begin position="357"/>
        <end position="379"/>
    </location>
</feature>
<evidence type="ECO:0000313" key="2">
    <source>
        <dbReference type="EMBL" id="MFC6284848.1"/>
    </source>
</evidence>
<dbReference type="RefSeq" id="WP_371439480.1">
    <property type="nucleotide sequence ID" value="NZ_JBHSRS010000084.1"/>
</dbReference>
<keyword evidence="3" id="KW-1185">Reference proteome</keyword>
<dbReference type="SUPFAM" id="SSF51735">
    <property type="entry name" value="NAD(P)-binding Rossmann-fold domains"/>
    <property type="match status" value="1"/>
</dbReference>
<sequence length="379" mass="41396">MKTALLVGGTAATGIAISAELRARGFEVTIYHRGLHEVPELNDIEHIHGDPHHESTIDHDLAGRHWDVTVATYGRIRHLAAALRGRTGHFVSISGTPVVGMQPGVPMREDFPCETAQHAPAGLRGLLAKIAQTEEAVLAAHTRGDFVSTVVRYPYVYGPHAVVPMEWHVIRRVLDARSRWIFQGAGLALQGRCASPNAARLVGLVLDQPQHSGGEIYHAADTRQYTQREWVDLVAAAMNHEFQPVDIPAAICALGRSAVPMAGEYNWVRGTDVDTGRLRHSLVSNEKARVQLGYQDAVTPADWIRETVAYWLKSPPLVDGLSGRLGPDDFDYAAEDSLLAWWDTALAQAPDCGTPLVRSHPYDHPTQAPLAKSVQAPPH</sequence>
<gene>
    <name evidence="2" type="ORF">ACFQND_26780</name>
</gene>
<protein>
    <recommendedName>
        <fullName evidence="4">NAD-dependent epimerase/dehydratase domain-containing protein</fullName>
    </recommendedName>
</protein>